<dbReference type="InterPro" id="IPR009056">
    <property type="entry name" value="Cyt_c-like_dom"/>
</dbReference>
<evidence type="ECO:0000313" key="14">
    <source>
        <dbReference type="EMBL" id="GLQ84413.1"/>
    </source>
</evidence>
<keyword evidence="3 9" id="KW-0349">Heme</keyword>
<dbReference type="GO" id="GO:0005506">
    <property type="term" value="F:iron ion binding"/>
    <property type="evidence" value="ECO:0007669"/>
    <property type="project" value="InterPro"/>
</dbReference>
<evidence type="ECO:0000256" key="8">
    <source>
        <dbReference type="ARBA" id="ARBA00023136"/>
    </source>
</evidence>
<evidence type="ECO:0000256" key="11">
    <source>
        <dbReference type="SAM" id="MobiDB-lite"/>
    </source>
</evidence>
<protein>
    <submittedName>
        <fullName evidence="14">Cytochrome c</fullName>
    </submittedName>
</protein>
<proteinExistence type="predicted"/>
<feature type="binding site" description="covalent" evidence="9">
    <location>
        <position position="56"/>
    </location>
    <ligand>
        <name>heme c</name>
        <dbReference type="ChEBI" id="CHEBI:61717"/>
        <label>1</label>
    </ligand>
</feature>
<evidence type="ECO:0000256" key="7">
    <source>
        <dbReference type="ARBA" id="ARBA00023004"/>
    </source>
</evidence>
<feature type="binding site" description="covalent" evidence="9">
    <location>
        <position position="203"/>
    </location>
    <ligand>
        <name>heme c</name>
        <dbReference type="ChEBI" id="CHEBI:61717"/>
        <label>2</label>
    </ligand>
</feature>
<dbReference type="PANTHER" id="PTHR35008">
    <property type="entry name" value="BLL4482 PROTEIN-RELATED"/>
    <property type="match status" value="1"/>
</dbReference>
<dbReference type="InterPro" id="IPR014353">
    <property type="entry name" value="Membr-bd_ADH_cyt_c"/>
</dbReference>
<feature type="domain" description="Cytochrome c" evidence="13">
    <location>
        <begin position="322"/>
        <end position="414"/>
    </location>
</feature>
<gene>
    <name evidence="14" type="ORF">GCM10007872_13210</name>
</gene>
<dbReference type="InterPro" id="IPR051459">
    <property type="entry name" value="Cytochrome_c-type_DH"/>
</dbReference>
<dbReference type="GO" id="GO:0020037">
    <property type="term" value="F:heme binding"/>
    <property type="evidence" value="ECO:0007669"/>
    <property type="project" value="InterPro"/>
</dbReference>
<dbReference type="PROSITE" id="PS51007">
    <property type="entry name" value="CYTC"/>
    <property type="match status" value="3"/>
</dbReference>
<dbReference type="RefSeq" id="WP_141353044.1">
    <property type="nucleotide sequence ID" value="NZ_BARA01000111.1"/>
</dbReference>
<dbReference type="PANTHER" id="PTHR35008:SF8">
    <property type="entry name" value="ALCOHOL DEHYDROGENASE CYTOCHROME C SUBUNIT"/>
    <property type="match status" value="1"/>
</dbReference>
<keyword evidence="5 12" id="KW-0732">Signal</keyword>
<feature type="binding site" description="axial binding residue" evidence="10">
    <location>
        <position position="339"/>
    </location>
    <ligand>
        <name>heme c</name>
        <dbReference type="ChEBI" id="CHEBI:61717"/>
        <label>3</label>
    </ligand>
    <ligandPart>
        <name>Fe</name>
        <dbReference type="ChEBI" id="CHEBI:18248"/>
    </ligandPart>
</feature>
<feature type="domain" description="Cytochrome c" evidence="13">
    <location>
        <begin position="185"/>
        <end position="294"/>
    </location>
</feature>
<evidence type="ECO:0000259" key="13">
    <source>
        <dbReference type="PROSITE" id="PS51007"/>
    </source>
</evidence>
<dbReference type="Gene3D" id="1.10.760.10">
    <property type="entry name" value="Cytochrome c-like domain"/>
    <property type="match status" value="3"/>
</dbReference>
<comment type="caution">
    <text evidence="14">The sequence shown here is derived from an EMBL/GenBank/DDBJ whole genome shotgun (WGS) entry which is preliminary data.</text>
</comment>
<dbReference type="InterPro" id="IPR036909">
    <property type="entry name" value="Cyt_c-like_dom_sf"/>
</dbReference>
<reference evidence="15" key="1">
    <citation type="journal article" date="2019" name="Int. J. Syst. Evol. Microbiol.">
        <title>The Global Catalogue of Microorganisms (GCM) 10K type strain sequencing project: providing services to taxonomists for standard genome sequencing and annotation.</title>
        <authorList>
            <consortium name="The Broad Institute Genomics Platform"/>
            <consortium name="The Broad Institute Genome Sequencing Center for Infectious Disease"/>
            <person name="Wu L."/>
            <person name="Ma J."/>
        </authorList>
    </citation>
    <scope>NUCLEOTIDE SEQUENCE [LARGE SCALE GENOMIC DNA]</scope>
    <source>
        <strain evidence="15">NBRC 12467</strain>
    </source>
</reference>
<sequence length="435" mass="47099">MMRKTSFPRSTRATLYLVAYSGVAALMATLPDARAEDAGLVEKGRYIATAADCFACHTSPGGKPFAGGYPITTPVGTIYSTNITPAPRTGIGNYTKAEFFDAVRRGVGHGNKRLYPAMPYTSYAGVTDSDMEALYAFFNSAVAPVEQENKPDTVRFPFNIRSGLVLWNWLYLDTRPFQAQPRETPQITHGRYLVNHLEHCGTCHTPRTIFMGPASMRYLAGSSVGAWYAPNITTDKVAGIADWTDDDLRNYLKTGHALNKGQAAGPMAEVVTNSTQFLTSNDVNAMIAYLREVPAVASDEKRSRTSYGTADRPEDAARGQASPEDRGWKIFSGSCASCHQAEGQGINAYPSLTHNSTTGSPNARNLVATILTGVERRSGDNSVFMPAFGSGALWVNRLSDQDIADLSNFILKTFGNPSVQVDASYVAKQRAALTP</sequence>
<evidence type="ECO:0000256" key="1">
    <source>
        <dbReference type="ARBA" id="ARBA00004236"/>
    </source>
</evidence>
<feature type="binding site" description="covalent" evidence="9">
    <location>
        <position position="53"/>
    </location>
    <ligand>
        <name>heme c</name>
        <dbReference type="ChEBI" id="CHEBI:61717"/>
        <label>1</label>
    </ligand>
</feature>
<keyword evidence="8" id="KW-0472">Membrane</keyword>
<evidence type="ECO:0000256" key="12">
    <source>
        <dbReference type="SAM" id="SignalP"/>
    </source>
</evidence>
<feature type="binding site" description="axial binding residue" evidence="10">
    <location>
        <position position="204"/>
    </location>
    <ligand>
        <name>heme c</name>
        <dbReference type="ChEBI" id="CHEBI:61717"/>
        <label>2</label>
    </ligand>
    <ligandPart>
        <name>Fe</name>
        <dbReference type="ChEBI" id="CHEBI:18248"/>
    </ligandPart>
</feature>
<dbReference type="Proteomes" id="UP001156708">
    <property type="component" value="Unassembled WGS sequence"/>
</dbReference>
<evidence type="ECO:0000256" key="5">
    <source>
        <dbReference type="ARBA" id="ARBA00022729"/>
    </source>
</evidence>
<keyword evidence="7 10" id="KW-0408">Iron</keyword>
<evidence type="ECO:0000256" key="2">
    <source>
        <dbReference type="ARBA" id="ARBA00022475"/>
    </source>
</evidence>
<comment type="cofactor">
    <cofactor evidence="9">
        <name>heme c</name>
        <dbReference type="ChEBI" id="CHEBI:61717"/>
    </cofactor>
    <text evidence="9">Binds 3 heme c groups covalently per subunit.</text>
</comment>
<evidence type="ECO:0000313" key="15">
    <source>
        <dbReference type="Proteomes" id="UP001156708"/>
    </source>
</evidence>
<comment type="subcellular location">
    <subcellularLocation>
        <location evidence="1">Cell membrane</location>
    </subcellularLocation>
</comment>
<dbReference type="GO" id="GO:0016614">
    <property type="term" value="F:oxidoreductase activity, acting on CH-OH group of donors"/>
    <property type="evidence" value="ECO:0007669"/>
    <property type="project" value="InterPro"/>
</dbReference>
<dbReference type="SUPFAM" id="SSF46626">
    <property type="entry name" value="Cytochrome c"/>
    <property type="match status" value="3"/>
</dbReference>
<evidence type="ECO:0000256" key="4">
    <source>
        <dbReference type="ARBA" id="ARBA00022723"/>
    </source>
</evidence>
<evidence type="ECO:0000256" key="10">
    <source>
        <dbReference type="PIRSR" id="PIRSR000018-51"/>
    </source>
</evidence>
<feature type="binding site" description="covalent" evidence="9">
    <location>
        <position position="335"/>
    </location>
    <ligand>
        <name>heme c</name>
        <dbReference type="ChEBI" id="CHEBI:61717"/>
        <label>3</label>
    </ligand>
</feature>
<feature type="binding site" description="covalent" evidence="9">
    <location>
        <position position="338"/>
    </location>
    <ligand>
        <name>heme c</name>
        <dbReference type="ChEBI" id="CHEBI:61717"/>
        <label>3</label>
    </ligand>
</feature>
<keyword evidence="4 10" id="KW-0479">Metal-binding</keyword>
<evidence type="ECO:0000256" key="9">
    <source>
        <dbReference type="PIRSR" id="PIRSR000018-50"/>
    </source>
</evidence>
<keyword evidence="15" id="KW-1185">Reference proteome</keyword>
<evidence type="ECO:0000256" key="3">
    <source>
        <dbReference type="ARBA" id="ARBA00022617"/>
    </source>
</evidence>
<evidence type="ECO:0000256" key="6">
    <source>
        <dbReference type="ARBA" id="ARBA00022737"/>
    </source>
</evidence>
<feature type="chain" id="PRO_5041261831" evidence="12">
    <location>
        <begin position="36"/>
        <end position="435"/>
    </location>
</feature>
<dbReference type="GO" id="GO:0005886">
    <property type="term" value="C:plasma membrane"/>
    <property type="evidence" value="ECO:0007669"/>
    <property type="project" value="UniProtKB-SubCell"/>
</dbReference>
<dbReference type="Pfam" id="PF00034">
    <property type="entry name" value="Cytochrom_C"/>
    <property type="match status" value="2"/>
</dbReference>
<feature type="signal peptide" evidence="12">
    <location>
        <begin position="1"/>
        <end position="35"/>
    </location>
</feature>
<dbReference type="PIRSF" id="PIRSF000018">
    <property type="entry name" value="Mb_ADH_cyt_c"/>
    <property type="match status" value="1"/>
</dbReference>
<feature type="compositionally biased region" description="Basic and acidic residues" evidence="11">
    <location>
        <begin position="311"/>
        <end position="324"/>
    </location>
</feature>
<dbReference type="AlphaFoldDB" id="A0AA37WB00"/>
<name>A0AA37WB00_9PROT</name>
<keyword evidence="2" id="KW-1003">Cell membrane</keyword>
<keyword evidence="6" id="KW-0677">Repeat</keyword>
<feature type="binding site" description="covalent" evidence="9">
    <location>
        <position position="200"/>
    </location>
    <ligand>
        <name>heme c</name>
        <dbReference type="ChEBI" id="CHEBI:61717"/>
        <label>2</label>
    </ligand>
</feature>
<accession>A0AA37WB00</accession>
<feature type="binding site" description="axial binding residue" evidence="10">
    <location>
        <position position="57"/>
    </location>
    <ligand>
        <name>heme c</name>
        <dbReference type="ChEBI" id="CHEBI:61717"/>
        <label>1</label>
    </ligand>
    <ligandPart>
        <name>Fe</name>
        <dbReference type="ChEBI" id="CHEBI:18248"/>
    </ligandPart>
</feature>
<organism evidence="14 15">
    <name type="scientific">Gluconobacter sphaericus NBRC 12467</name>
    <dbReference type="NCBI Taxonomy" id="1307951"/>
    <lineage>
        <taxon>Bacteria</taxon>
        <taxon>Pseudomonadati</taxon>
        <taxon>Pseudomonadota</taxon>
        <taxon>Alphaproteobacteria</taxon>
        <taxon>Acetobacterales</taxon>
        <taxon>Acetobacteraceae</taxon>
        <taxon>Gluconobacter</taxon>
    </lineage>
</organism>
<dbReference type="EMBL" id="BSNZ01000008">
    <property type="protein sequence ID" value="GLQ84413.1"/>
    <property type="molecule type" value="Genomic_DNA"/>
</dbReference>
<feature type="domain" description="Cytochrome c" evidence="13">
    <location>
        <begin position="39"/>
        <end position="142"/>
    </location>
</feature>
<dbReference type="GO" id="GO:0009055">
    <property type="term" value="F:electron transfer activity"/>
    <property type="evidence" value="ECO:0007669"/>
    <property type="project" value="InterPro"/>
</dbReference>
<feature type="region of interest" description="Disordered" evidence="11">
    <location>
        <begin position="300"/>
        <end position="324"/>
    </location>
</feature>